<proteinExistence type="predicted"/>
<dbReference type="AlphaFoldDB" id="A0A498RE38"/>
<name>A0A498RE38_9FIRM</name>
<dbReference type="RefSeq" id="WP_122630016.1">
    <property type="nucleotide sequence ID" value="NZ_UPPP01000109.1"/>
</dbReference>
<accession>A0A498RE38</accession>
<dbReference type="EMBL" id="UPPP01000109">
    <property type="protein sequence ID" value="VBB09197.1"/>
    <property type="molecule type" value="Genomic_DNA"/>
</dbReference>
<dbReference type="Proteomes" id="UP000277811">
    <property type="component" value="Unassembled WGS sequence"/>
</dbReference>
<reference evidence="1 2" key="1">
    <citation type="submission" date="2018-06" db="EMBL/GenBank/DDBJ databases">
        <authorList>
            <person name="Strepis N."/>
        </authorList>
    </citation>
    <scope>NUCLEOTIDE SEQUENCE [LARGE SCALE GENOMIC DNA]</scope>
    <source>
        <strain evidence="1">LUCI</strain>
    </source>
</reference>
<gene>
    <name evidence="1" type="ORF">LUCI_4483</name>
</gene>
<sequence>MMWLILLAIAVALFFILRKKEGEGTSMPVSAVPQILEEDELLAVISAAVAQFEGDGGFEVLCITCCGRNWTLTGRQELLHNHL</sequence>
<keyword evidence="2" id="KW-1185">Reference proteome</keyword>
<dbReference type="OrthoDB" id="1683963at2"/>
<protein>
    <submittedName>
        <fullName evidence="1">Uncharacterized protein</fullName>
    </submittedName>
</protein>
<evidence type="ECO:0000313" key="2">
    <source>
        <dbReference type="Proteomes" id="UP000277811"/>
    </source>
</evidence>
<evidence type="ECO:0000313" key="1">
    <source>
        <dbReference type="EMBL" id="VBB09197.1"/>
    </source>
</evidence>
<organism evidence="1 2">
    <name type="scientific">Lucifera butyrica</name>
    <dbReference type="NCBI Taxonomy" id="1351585"/>
    <lineage>
        <taxon>Bacteria</taxon>
        <taxon>Bacillati</taxon>
        <taxon>Bacillota</taxon>
        <taxon>Negativicutes</taxon>
        <taxon>Veillonellales</taxon>
        <taxon>Veillonellaceae</taxon>
        <taxon>Lucifera</taxon>
    </lineage>
</organism>